<sequence>MSEGNLIGPGHSADALAGSREIVTLGVRRAGGARLLLVDPSADYRDVYYRRDFSGLELGSGRGQMLDELACLAPTLTDIAILCQSNWSYRLRLPSGVLLIGEPRGNWHGHMAEQVIAQFLPTHMVLQGEFTQMLAAGARHGLAVACVLDEWPQHYHRLGRRLEHRLSEDHVSLVANSTAAGVALLEAQGVPAHKLVTWTYRHAAPRQVCPRKAAPAGVEARLLFVGDISFETGVADLIRAMWLLEGRLTCRLDVVGTGQVAQMKQFATRLGLLRHVRFKGAVANGEIAAMMRGADAIVLPHRSVLRQSCVLTLREAFLSRTPILASDHPLLACQLVNGETGLLFQAGRPGALSEAIGRLFSDQLLYARLSRNAMDGLSCHDRSVAWGDMLGAWIQRDWPSC</sequence>
<gene>
    <name evidence="4" type="ORF">EBF16_10025</name>
</gene>
<evidence type="ECO:0000256" key="1">
    <source>
        <dbReference type="ARBA" id="ARBA00022676"/>
    </source>
</evidence>
<protein>
    <submittedName>
        <fullName evidence="4">Glycosyltransferase</fullName>
    </submittedName>
</protein>
<evidence type="ECO:0000313" key="4">
    <source>
        <dbReference type="EMBL" id="AYO77201.1"/>
    </source>
</evidence>
<dbReference type="InterPro" id="IPR001296">
    <property type="entry name" value="Glyco_trans_1"/>
</dbReference>
<evidence type="ECO:0000259" key="3">
    <source>
        <dbReference type="Pfam" id="PF00534"/>
    </source>
</evidence>
<dbReference type="EMBL" id="CP033230">
    <property type="protein sequence ID" value="AYO77201.1"/>
    <property type="molecule type" value="Genomic_DNA"/>
</dbReference>
<name>A0A3G2UYF7_SPHYA</name>
<keyword evidence="1" id="KW-0328">Glycosyltransferase</keyword>
<dbReference type="GO" id="GO:0016757">
    <property type="term" value="F:glycosyltransferase activity"/>
    <property type="evidence" value="ECO:0007669"/>
    <property type="project" value="UniProtKB-KW"/>
</dbReference>
<evidence type="ECO:0000313" key="5">
    <source>
        <dbReference type="Proteomes" id="UP000280708"/>
    </source>
</evidence>
<dbReference type="RefSeq" id="WP_122129649.1">
    <property type="nucleotide sequence ID" value="NZ_CP033230.1"/>
</dbReference>
<reference evidence="4 5" key="1">
    <citation type="submission" date="2018-10" db="EMBL/GenBank/DDBJ databases">
        <title>Characterization and genome analysis of a novel bacterium Sphingobium yanoikuyae SJTF8 capable of degrading PAHs.</title>
        <authorList>
            <person name="Yin C."/>
            <person name="Xiong W."/>
            <person name="Liang R."/>
        </authorList>
    </citation>
    <scope>NUCLEOTIDE SEQUENCE [LARGE SCALE GENOMIC DNA]</scope>
    <source>
        <strain evidence="4 5">SJTF8</strain>
    </source>
</reference>
<dbReference type="Proteomes" id="UP000280708">
    <property type="component" value="Chromosome"/>
</dbReference>
<dbReference type="Gene3D" id="3.40.50.2000">
    <property type="entry name" value="Glycogen Phosphorylase B"/>
    <property type="match status" value="1"/>
</dbReference>
<keyword evidence="2 4" id="KW-0808">Transferase</keyword>
<dbReference type="CDD" id="cd03801">
    <property type="entry name" value="GT4_PimA-like"/>
    <property type="match status" value="1"/>
</dbReference>
<dbReference type="SUPFAM" id="SSF53756">
    <property type="entry name" value="UDP-Glycosyltransferase/glycogen phosphorylase"/>
    <property type="match status" value="1"/>
</dbReference>
<feature type="domain" description="Glycosyl transferase family 1" evidence="3">
    <location>
        <begin position="219"/>
        <end position="373"/>
    </location>
</feature>
<proteinExistence type="predicted"/>
<organism evidence="4 5">
    <name type="scientific">Sphingobium yanoikuyae</name>
    <name type="common">Sphingomonas yanoikuyae</name>
    <dbReference type="NCBI Taxonomy" id="13690"/>
    <lineage>
        <taxon>Bacteria</taxon>
        <taxon>Pseudomonadati</taxon>
        <taxon>Pseudomonadota</taxon>
        <taxon>Alphaproteobacteria</taxon>
        <taxon>Sphingomonadales</taxon>
        <taxon>Sphingomonadaceae</taxon>
        <taxon>Sphingobium</taxon>
    </lineage>
</organism>
<accession>A0A3G2UYF7</accession>
<evidence type="ECO:0000256" key="2">
    <source>
        <dbReference type="ARBA" id="ARBA00022679"/>
    </source>
</evidence>
<dbReference type="Pfam" id="PF00534">
    <property type="entry name" value="Glycos_transf_1"/>
    <property type="match status" value="1"/>
</dbReference>
<dbReference type="PANTHER" id="PTHR12526">
    <property type="entry name" value="GLYCOSYLTRANSFERASE"/>
    <property type="match status" value="1"/>
</dbReference>
<dbReference type="AlphaFoldDB" id="A0A3G2UYF7"/>
<dbReference type="PANTHER" id="PTHR12526:SF510">
    <property type="entry name" value="D-INOSITOL 3-PHOSPHATE GLYCOSYLTRANSFERASE"/>
    <property type="match status" value="1"/>
</dbReference>